<accession>A0A6G4AV92</accession>
<dbReference type="RefSeq" id="WP_164436662.1">
    <property type="nucleotide sequence ID" value="NZ_JAAIKT010000113.1"/>
</dbReference>
<dbReference type="AlphaFoldDB" id="A0A6G4AV92"/>
<keyword evidence="2" id="KW-1185">Reference proteome</keyword>
<dbReference type="Proteomes" id="UP000476310">
    <property type="component" value="Unassembled WGS sequence"/>
</dbReference>
<proteinExistence type="predicted"/>
<protein>
    <submittedName>
        <fullName evidence="1">Head decoration protein</fullName>
    </submittedName>
</protein>
<reference evidence="1" key="1">
    <citation type="submission" date="2020-02" db="EMBL/GenBank/DDBJ databases">
        <title>A new Streptomyces sp. for controlling soil-borne diseases.</title>
        <authorList>
            <person name="Li X."/>
            <person name="Tian Y."/>
            <person name="Gao K."/>
        </authorList>
    </citation>
    <scope>NUCLEOTIDE SEQUENCE [LARGE SCALE GENOMIC DNA]</scope>
    <source>
        <strain evidence="1">0250</strain>
    </source>
</reference>
<sequence>MSIQPVESSQYLTANREWLASLHGTDQTDTITLDLPLFTEGVHYQCGDGCDPYGRVFSGVPVGKVSESGLYGPYDPEAHCGRQVLRGFVIAEAPFAPGQTRVPAALLWHGAVKASKVPGGIDLSQLTWHPRAALIRFV</sequence>
<comment type="caution">
    <text evidence="1">The sequence shown here is derived from an EMBL/GenBank/DDBJ whole genome shotgun (WGS) entry which is preliminary data.</text>
</comment>
<gene>
    <name evidence="1" type="ORF">G4H13_45235</name>
</gene>
<name>A0A6G4AV92_9ACTN</name>
<evidence type="ECO:0000313" key="2">
    <source>
        <dbReference type="Proteomes" id="UP000476310"/>
    </source>
</evidence>
<evidence type="ECO:0000313" key="1">
    <source>
        <dbReference type="EMBL" id="NEW77343.1"/>
    </source>
</evidence>
<dbReference type="EMBL" id="JAAIKT010000113">
    <property type="protein sequence ID" value="NEW77343.1"/>
    <property type="molecule type" value="Genomic_DNA"/>
</dbReference>
<organism evidence="1 2">
    <name type="scientific">Streptomyces rhizosphaericus</name>
    <dbReference type="NCBI Taxonomy" id="114699"/>
    <lineage>
        <taxon>Bacteria</taxon>
        <taxon>Bacillati</taxon>
        <taxon>Actinomycetota</taxon>
        <taxon>Actinomycetes</taxon>
        <taxon>Kitasatosporales</taxon>
        <taxon>Streptomycetaceae</taxon>
        <taxon>Streptomyces</taxon>
        <taxon>Streptomyces violaceusniger group</taxon>
    </lineage>
</organism>